<dbReference type="OrthoDB" id="10254877at2759"/>
<name>A0A0N1NYW2_9EURO</name>
<dbReference type="InterPro" id="IPR050741">
    <property type="entry name" value="Acyl-CoA_dehydrogenase"/>
</dbReference>
<protein>
    <submittedName>
        <fullName evidence="9">Crotonobetainyl-CoA dehydrogenase</fullName>
    </submittedName>
</protein>
<dbReference type="CDD" id="cd00567">
    <property type="entry name" value="ACAD"/>
    <property type="match status" value="1"/>
</dbReference>
<sequence length="304" mass="33312">MPLILKFAEPELQNRISKEVLSGQKRMCLCITEPGAGSDVQGIATEAVVSEDGSSYILNGEKKWITSGMYSDYFVTLARTSPTAMSLFVVPKGPGVNLRHMYLAGSSSAGTAYVEFDDVQVPIENRIGEEGDGLKAIMSNFNHERLYISMESLRLARICHEDSASYLLQREAFGRKLVEQPIVRFRFAHMARETEALQAWVESLIYQSSNMTSQQSDLLLAGQTAQLKAHAGIVLENVASSAVQLLGGLGLTKGGRGERIERIWRDLKGNAIPGGSTDVLLDWSVKRAFALHKAMLNKSSSAKL</sequence>
<dbReference type="InterPro" id="IPR006089">
    <property type="entry name" value="Acyl-CoA_DH_CS"/>
</dbReference>
<dbReference type="InterPro" id="IPR036250">
    <property type="entry name" value="AcylCo_DH-like_C"/>
</dbReference>
<comment type="similarity">
    <text evidence="2 6">Belongs to the acyl-CoA dehydrogenase family.</text>
</comment>
<dbReference type="PANTHER" id="PTHR48083">
    <property type="entry name" value="MEDIUM-CHAIN SPECIFIC ACYL-COA DEHYDROGENASE, MITOCHONDRIAL-RELATED"/>
    <property type="match status" value="1"/>
</dbReference>
<dbReference type="AlphaFoldDB" id="A0A0N1NYW2"/>
<dbReference type="InterPro" id="IPR009075">
    <property type="entry name" value="AcylCo_DH/oxidase_C"/>
</dbReference>
<dbReference type="EMBL" id="LFJN01000011">
    <property type="protein sequence ID" value="KPI40902.1"/>
    <property type="molecule type" value="Genomic_DNA"/>
</dbReference>
<evidence type="ECO:0000259" key="8">
    <source>
        <dbReference type="Pfam" id="PF02770"/>
    </source>
</evidence>
<evidence type="ECO:0000259" key="7">
    <source>
        <dbReference type="Pfam" id="PF00441"/>
    </source>
</evidence>
<dbReference type="GO" id="GO:0033539">
    <property type="term" value="P:fatty acid beta-oxidation using acyl-CoA dehydrogenase"/>
    <property type="evidence" value="ECO:0007669"/>
    <property type="project" value="TreeGrafter"/>
</dbReference>
<dbReference type="GeneID" id="28731584"/>
<accession>A0A0N1NYW2</accession>
<evidence type="ECO:0000313" key="9">
    <source>
        <dbReference type="EMBL" id="KPI40902.1"/>
    </source>
</evidence>
<dbReference type="InterPro" id="IPR009100">
    <property type="entry name" value="AcylCoA_DH/oxidase_NM_dom_sf"/>
</dbReference>
<dbReference type="Gene3D" id="1.20.140.10">
    <property type="entry name" value="Butyryl-CoA Dehydrogenase, subunit A, domain 3"/>
    <property type="match status" value="1"/>
</dbReference>
<dbReference type="PANTHER" id="PTHR48083:SF28">
    <property type="entry name" value="ACYL-COA DEHYDROGENASE FAMILY PROTEIN (AFU_ORTHOLOGUE AFUA_6G10880)-RELATED"/>
    <property type="match status" value="1"/>
</dbReference>
<dbReference type="RefSeq" id="XP_018000865.1">
    <property type="nucleotide sequence ID" value="XM_018139704.1"/>
</dbReference>
<proteinExistence type="inferred from homology"/>
<dbReference type="GO" id="GO:0003995">
    <property type="term" value="F:acyl-CoA dehydrogenase activity"/>
    <property type="evidence" value="ECO:0007669"/>
    <property type="project" value="InterPro"/>
</dbReference>
<dbReference type="STRING" id="1664694.A0A0N1NYW2"/>
<dbReference type="GO" id="GO:0005737">
    <property type="term" value="C:cytoplasm"/>
    <property type="evidence" value="ECO:0007669"/>
    <property type="project" value="TreeGrafter"/>
</dbReference>
<keyword evidence="10" id="KW-1185">Reference proteome</keyword>
<dbReference type="Pfam" id="PF00441">
    <property type="entry name" value="Acyl-CoA_dh_1"/>
    <property type="match status" value="1"/>
</dbReference>
<evidence type="ECO:0000256" key="3">
    <source>
        <dbReference type="ARBA" id="ARBA00022630"/>
    </source>
</evidence>
<comment type="caution">
    <text evidence="9">The sequence shown here is derived from an EMBL/GenBank/DDBJ whole genome shotgun (WGS) entry which is preliminary data.</text>
</comment>
<evidence type="ECO:0000256" key="6">
    <source>
        <dbReference type="RuleBase" id="RU362125"/>
    </source>
</evidence>
<organism evidence="9 10">
    <name type="scientific">Cyphellophora attinorum</name>
    <dbReference type="NCBI Taxonomy" id="1664694"/>
    <lineage>
        <taxon>Eukaryota</taxon>
        <taxon>Fungi</taxon>
        <taxon>Dikarya</taxon>
        <taxon>Ascomycota</taxon>
        <taxon>Pezizomycotina</taxon>
        <taxon>Eurotiomycetes</taxon>
        <taxon>Chaetothyriomycetidae</taxon>
        <taxon>Chaetothyriales</taxon>
        <taxon>Cyphellophoraceae</taxon>
        <taxon>Cyphellophora</taxon>
    </lineage>
</organism>
<evidence type="ECO:0000256" key="2">
    <source>
        <dbReference type="ARBA" id="ARBA00009347"/>
    </source>
</evidence>
<evidence type="ECO:0000256" key="1">
    <source>
        <dbReference type="ARBA" id="ARBA00001974"/>
    </source>
</evidence>
<dbReference type="InterPro" id="IPR046373">
    <property type="entry name" value="Acyl-CoA_Oxase/DH_mid-dom_sf"/>
</dbReference>
<gene>
    <name evidence="9" type="ORF">AB675_10903</name>
</gene>
<evidence type="ECO:0000256" key="5">
    <source>
        <dbReference type="ARBA" id="ARBA00023002"/>
    </source>
</evidence>
<dbReference type="SUPFAM" id="SSF56645">
    <property type="entry name" value="Acyl-CoA dehydrogenase NM domain-like"/>
    <property type="match status" value="1"/>
</dbReference>
<dbReference type="Proteomes" id="UP000038010">
    <property type="component" value="Unassembled WGS sequence"/>
</dbReference>
<dbReference type="PROSITE" id="PS00072">
    <property type="entry name" value="ACYL_COA_DH_1"/>
    <property type="match status" value="1"/>
</dbReference>
<dbReference type="InterPro" id="IPR006091">
    <property type="entry name" value="Acyl-CoA_Oxase/DH_mid-dom"/>
</dbReference>
<dbReference type="Gene3D" id="2.40.110.10">
    <property type="entry name" value="Butyryl-CoA Dehydrogenase, subunit A, domain 2"/>
    <property type="match status" value="1"/>
</dbReference>
<comment type="cofactor">
    <cofactor evidence="1 6">
        <name>FAD</name>
        <dbReference type="ChEBI" id="CHEBI:57692"/>
    </cofactor>
</comment>
<keyword evidence="5 6" id="KW-0560">Oxidoreductase</keyword>
<feature type="domain" description="Acyl-CoA oxidase/dehydrogenase middle" evidence="8">
    <location>
        <begin position="28"/>
        <end position="119"/>
    </location>
</feature>
<dbReference type="SUPFAM" id="SSF47203">
    <property type="entry name" value="Acyl-CoA dehydrogenase C-terminal domain-like"/>
    <property type="match status" value="1"/>
</dbReference>
<dbReference type="VEuPathDB" id="FungiDB:AB675_10903"/>
<reference evidence="9 10" key="1">
    <citation type="submission" date="2015-06" db="EMBL/GenBank/DDBJ databases">
        <title>Draft genome of the ant-associated black yeast Phialophora attae CBS 131958.</title>
        <authorList>
            <person name="Moreno L.F."/>
            <person name="Stielow B.J."/>
            <person name="de Hoog S."/>
            <person name="Vicente V.A."/>
            <person name="Weiss V.A."/>
            <person name="de Vries M."/>
            <person name="Cruz L.M."/>
            <person name="Souza E.M."/>
        </authorList>
    </citation>
    <scope>NUCLEOTIDE SEQUENCE [LARGE SCALE GENOMIC DNA]</scope>
    <source>
        <strain evidence="9 10">CBS 131958</strain>
    </source>
</reference>
<evidence type="ECO:0000256" key="4">
    <source>
        <dbReference type="ARBA" id="ARBA00022827"/>
    </source>
</evidence>
<evidence type="ECO:0000313" key="10">
    <source>
        <dbReference type="Proteomes" id="UP000038010"/>
    </source>
</evidence>
<keyword evidence="3 6" id="KW-0285">Flavoprotein</keyword>
<feature type="domain" description="Acyl-CoA dehydrogenase/oxidase C-terminal" evidence="7">
    <location>
        <begin position="131"/>
        <end position="287"/>
    </location>
</feature>
<dbReference type="Pfam" id="PF02770">
    <property type="entry name" value="Acyl-CoA_dh_M"/>
    <property type="match status" value="1"/>
</dbReference>
<keyword evidence="4 6" id="KW-0274">FAD</keyword>